<evidence type="ECO:0000256" key="1">
    <source>
        <dbReference type="SAM" id="MobiDB-lite"/>
    </source>
</evidence>
<proteinExistence type="predicted"/>
<feature type="compositionally biased region" description="Polar residues" evidence="1">
    <location>
        <begin position="1"/>
        <end position="14"/>
    </location>
</feature>
<feature type="region of interest" description="Disordered" evidence="1">
    <location>
        <begin position="1"/>
        <end position="27"/>
    </location>
</feature>
<reference evidence="2" key="1">
    <citation type="submission" date="2014-11" db="EMBL/GenBank/DDBJ databases">
        <authorList>
            <person name="Amaro Gonzalez C."/>
        </authorList>
    </citation>
    <scope>NUCLEOTIDE SEQUENCE</scope>
</reference>
<evidence type="ECO:0000313" key="2">
    <source>
        <dbReference type="EMBL" id="JAH02974.1"/>
    </source>
</evidence>
<sequence length="27" mass="3090">MAAFSNRVTRNGNNESDDRAEEQNKHV</sequence>
<accession>A0A0E9PEM2</accession>
<dbReference type="EMBL" id="GBXM01105603">
    <property type="protein sequence ID" value="JAH02974.1"/>
    <property type="molecule type" value="Transcribed_RNA"/>
</dbReference>
<dbReference type="AlphaFoldDB" id="A0A0E9PEM2"/>
<protein>
    <submittedName>
        <fullName evidence="2">Uncharacterized protein</fullName>
    </submittedName>
</protein>
<reference evidence="2" key="2">
    <citation type="journal article" date="2015" name="Fish Shellfish Immunol.">
        <title>Early steps in the European eel (Anguilla anguilla)-Vibrio vulnificus interaction in the gills: Role of the RtxA13 toxin.</title>
        <authorList>
            <person name="Callol A."/>
            <person name="Pajuelo D."/>
            <person name="Ebbesson L."/>
            <person name="Teles M."/>
            <person name="MacKenzie S."/>
            <person name="Amaro C."/>
        </authorList>
    </citation>
    <scope>NUCLEOTIDE SEQUENCE</scope>
</reference>
<name>A0A0E9PEM2_ANGAN</name>
<organism evidence="2">
    <name type="scientific">Anguilla anguilla</name>
    <name type="common">European freshwater eel</name>
    <name type="synonym">Muraena anguilla</name>
    <dbReference type="NCBI Taxonomy" id="7936"/>
    <lineage>
        <taxon>Eukaryota</taxon>
        <taxon>Metazoa</taxon>
        <taxon>Chordata</taxon>
        <taxon>Craniata</taxon>
        <taxon>Vertebrata</taxon>
        <taxon>Euteleostomi</taxon>
        <taxon>Actinopterygii</taxon>
        <taxon>Neopterygii</taxon>
        <taxon>Teleostei</taxon>
        <taxon>Anguilliformes</taxon>
        <taxon>Anguillidae</taxon>
        <taxon>Anguilla</taxon>
    </lineage>
</organism>